<gene>
    <name evidence="2" type="ORF">ACFPEL_02215</name>
</gene>
<dbReference type="PANTHER" id="PTHR35908:SF1">
    <property type="entry name" value="CONSERVED PROTEIN"/>
    <property type="match status" value="1"/>
</dbReference>
<sequence>MSRDIQVTVDCADPGKLATFWAEALGYRVQDPPEGFATWDDALEAFGVPPEHRNDASAVNDPEGSGPRVFFQKVPEGKQVKNRVHLDLRAAPGLEGEERMAALEAEAARLVGHGATRLARHEPSPPLQGGHIILADPEGNEFCLD</sequence>
<comment type="caution">
    <text evidence="2">The sequence shown here is derived from an EMBL/GenBank/DDBJ whole genome shotgun (WGS) entry which is preliminary data.</text>
</comment>
<organism evidence="2 3">
    <name type="scientific">Actinomycetospora chibensis</name>
    <dbReference type="NCBI Taxonomy" id="663606"/>
    <lineage>
        <taxon>Bacteria</taxon>
        <taxon>Bacillati</taxon>
        <taxon>Actinomycetota</taxon>
        <taxon>Actinomycetes</taxon>
        <taxon>Pseudonocardiales</taxon>
        <taxon>Pseudonocardiaceae</taxon>
        <taxon>Actinomycetospora</taxon>
    </lineage>
</organism>
<keyword evidence="3" id="KW-1185">Reference proteome</keyword>
<evidence type="ECO:0000313" key="3">
    <source>
        <dbReference type="Proteomes" id="UP001595909"/>
    </source>
</evidence>
<dbReference type="Gene3D" id="3.10.180.10">
    <property type="entry name" value="2,3-Dihydroxybiphenyl 1,2-Dioxygenase, domain 1"/>
    <property type="match status" value="1"/>
</dbReference>
<reference evidence="3" key="1">
    <citation type="journal article" date="2019" name="Int. J. Syst. Evol. Microbiol.">
        <title>The Global Catalogue of Microorganisms (GCM) 10K type strain sequencing project: providing services to taxonomists for standard genome sequencing and annotation.</title>
        <authorList>
            <consortium name="The Broad Institute Genomics Platform"/>
            <consortium name="The Broad Institute Genome Sequencing Center for Infectious Disease"/>
            <person name="Wu L."/>
            <person name="Ma J."/>
        </authorList>
    </citation>
    <scope>NUCLEOTIDE SEQUENCE [LARGE SCALE GENOMIC DNA]</scope>
    <source>
        <strain evidence="3">CCUG 50347</strain>
    </source>
</reference>
<evidence type="ECO:0000313" key="2">
    <source>
        <dbReference type="EMBL" id="MFC4831214.1"/>
    </source>
</evidence>
<dbReference type="RefSeq" id="WP_274186829.1">
    <property type="nucleotide sequence ID" value="NZ_BAABHN010000003.1"/>
</dbReference>
<accession>A0ABV9RAS1</accession>
<feature type="domain" description="Glyoxalase-like" evidence="1">
    <location>
        <begin position="6"/>
        <end position="144"/>
    </location>
</feature>
<dbReference type="PANTHER" id="PTHR35908">
    <property type="entry name" value="HYPOTHETICAL FUSION PROTEIN"/>
    <property type="match status" value="1"/>
</dbReference>
<protein>
    <submittedName>
        <fullName evidence="2">VOC family protein</fullName>
    </submittedName>
</protein>
<dbReference type="Pfam" id="PF18029">
    <property type="entry name" value="Glyoxalase_6"/>
    <property type="match status" value="1"/>
</dbReference>
<name>A0ABV9RAS1_9PSEU</name>
<dbReference type="SUPFAM" id="SSF54593">
    <property type="entry name" value="Glyoxalase/Bleomycin resistance protein/Dihydroxybiphenyl dioxygenase"/>
    <property type="match status" value="1"/>
</dbReference>
<dbReference type="EMBL" id="JBHSIM010000003">
    <property type="protein sequence ID" value="MFC4831214.1"/>
    <property type="molecule type" value="Genomic_DNA"/>
</dbReference>
<dbReference type="InterPro" id="IPR029068">
    <property type="entry name" value="Glyas_Bleomycin-R_OHBP_Dase"/>
</dbReference>
<evidence type="ECO:0000259" key="1">
    <source>
        <dbReference type="Pfam" id="PF18029"/>
    </source>
</evidence>
<proteinExistence type="predicted"/>
<dbReference type="Proteomes" id="UP001595909">
    <property type="component" value="Unassembled WGS sequence"/>
</dbReference>
<dbReference type="InterPro" id="IPR041581">
    <property type="entry name" value="Glyoxalase_6"/>
</dbReference>